<dbReference type="SUPFAM" id="SSF110296">
    <property type="entry name" value="Oligoxyloglucan reducing end-specific cellobiohydrolase"/>
    <property type="match status" value="1"/>
</dbReference>
<dbReference type="RefSeq" id="XP_022580024.1">
    <property type="nucleotide sequence ID" value="XM_022724986.1"/>
</dbReference>
<name>A0A1L9SER6_9EURO</name>
<feature type="signal peptide" evidence="1">
    <location>
        <begin position="1"/>
        <end position="17"/>
    </location>
</feature>
<dbReference type="PANTHER" id="PTHR38792">
    <property type="entry name" value="BNR/ASP-BOX REPEAT DOMAIN PROTEIN (AFU_ORTHOLOGUE AFUA_7G06430)-RELATED"/>
    <property type="match status" value="1"/>
</dbReference>
<dbReference type="EMBL" id="KV878345">
    <property type="protein sequence ID" value="OJJ45514.1"/>
    <property type="molecule type" value="Genomic_DNA"/>
</dbReference>
<dbReference type="GeneID" id="34611451"/>
<organism evidence="2 3">
    <name type="scientific">Penicilliopsis zonata CBS 506.65</name>
    <dbReference type="NCBI Taxonomy" id="1073090"/>
    <lineage>
        <taxon>Eukaryota</taxon>
        <taxon>Fungi</taxon>
        <taxon>Dikarya</taxon>
        <taxon>Ascomycota</taxon>
        <taxon>Pezizomycotina</taxon>
        <taxon>Eurotiomycetes</taxon>
        <taxon>Eurotiomycetidae</taxon>
        <taxon>Eurotiales</taxon>
        <taxon>Aspergillaceae</taxon>
        <taxon>Penicilliopsis</taxon>
    </lineage>
</organism>
<evidence type="ECO:0000256" key="1">
    <source>
        <dbReference type="SAM" id="SignalP"/>
    </source>
</evidence>
<keyword evidence="1" id="KW-0732">Signal</keyword>
<feature type="chain" id="PRO_5009887535" description="Sialidase domain-containing protein" evidence="1">
    <location>
        <begin position="18"/>
        <end position="380"/>
    </location>
</feature>
<evidence type="ECO:0000313" key="2">
    <source>
        <dbReference type="EMBL" id="OJJ45514.1"/>
    </source>
</evidence>
<keyword evidence="3" id="KW-1185">Reference proteome</keyword>
<dbReference type="CDD" id="cd15482">
    <property type="entry name" value="Sialidase_non-viral"/>
    <property type="match status" value="1"/>
</dbReference>
<protein>
    <recommendedName>
        <fullName evidence="4">Sialidase domain-containing protein</fullName>
    </recommendedName>
</protein>
<dbReference type="Gene3D" id="2.120.10.10">
    <property type="match status" value="1"/>
</dbReference>
<dbReference type="Proteomes" id="UP000184188">
    <property type="component" value="Unassembled WGS sequence"/>
</dbReference>
<dbReference type="AlphaFoldDB" id="A0A1L9SER6"/>
<sequence>MMYNFSCFLALALLALAASVPRAASLATPTDLTEVLVFDPPSDYTSSGVLYARNVQLPNGDLLMTWENYSPEPPLVYFPIYRSQDNGATWAEISRVQDTVNGYGLRYQPFLYYLEETIGDYEAGTLLLAGNSIPEDLSSTHIDLYASKDLGLTWTFVSHIASGGEAVPDNGLTPIWEPFLLAYNGKLICYYSDQRDNATYGQKLVHQVSSDLLTWGPVVNDAAYPVYTDRPGMTTVAELPNGKYIMTYEFGSFFDTSTYSFPVYYRITSDPEDFGSAEGQPIVVTDGTEPTSSPYVVWSSYGGENGTIIVSCATYSSVFINQALGEGEWTEIDTPESASYSRSLHIFPQAEEFLFLSGAGPLDGTDNEVTISIMNLEDAL</sequence>
<accession>A0A1L9SER6</accession>
<evidence type="ECO:0000313" key="3">
    <source>
        <dbReference type="Proteomes" id="UP000184188"/>
    </source>
</evidence>
<evidence type="ECO:0008006" key="4">
    <source>
        <dbReference type="Google" id="ProtNLM"/>
    </source>
</evidence>
<dbReference type="PANTHER" id="PTHR38792:SF3">
    <property type="entry name" value="BNR_ASP-BOX REPEAT DOMAIN PROTEIN (AFU_ORTHOLOGUE AFUA_7G06430)-RELATED"/>
    <property type="match status" value="1"/>
</dbReference>
<dbReference type="OrthoDB" id="2130735at2759"/>
<reference evidence="3" key="1">
    <citation type="journal article" date="2017" name="Genome Biol.">
        <title>Comparative genomics reveals high biological diversity and specific adaptations in the industrially and medically important fungal genus Aspergillus.</title>
        <authorList>
            <person name="de Vries R.P."/>
            <person name="Riley R."/>
            <person name="Wiebenga A."/>
            <person name="Aguilar-Osorio G."/>
            <person name="Amillis S."/>
            <person name="Uchima C.A."/>
            <person name="Anderluh G."/>
            <person name="Asadollahi M."/>
            <person name="Askin M."/>
            <person name="Barry K."/>
            <person name="Battaglia E."/>
            <person name="Bayram O."/>
            <person name="Benocci T."/>
            <person name="Braus-Stromeyer S.A."/>
            <person name="Caldana C."/>
            <person name="Canovas D."/>
            <person name="Cerqueira G.C."/>
            <person name="Chen F."/>
            <person name="Chen W."/>
            <person name="Choi C."/>
            <person name="Clum A."/>
            <person name="Dos Santos R.A."/>
            <person name="Damasio A.R."/>
            <person name="Diallinas G."/>
            <person name="Emri T."/>
            <person name="Fekete E."/>
            <person name="Flipphi M."/>
            <person name="Freyberg S."/>
            <person name="Gallo A."/>
            <person name="Gournas C."/>
            <person name="Habgood R."/>
            <person name="Hainaut M."/>
            <person name="Harispe M.L."/>
            <person name="Henrissat B."/>
            <person name="Hilden K.S."/>
            <person name="Hope R."/>
            <person name="Hossain A."/>
            <person name="Karabika E."/>
            <person name="Karaffa L."/>
            <person name="Karanyi Z."/>
            <person name="Krasevec N."/>
            <person name="Kuo A."/>
            <person name="Kusch H."/>
            <person name="LaButti K."/>
            <person name="Lagendijk E.L."/>
            <person name="Lapidus A."/>
            <person name="Levasseur A."/>
            <person name="Lindquist E."/>
            <person name="Lipzen A."/>
            <person name="Logrieco A.F."/>
            <person name="MacCabe A."/>
            <person name="Maekelae M.R."/>
            <person name="Malavazi I."/>
            <person name="Melin P."/>
            <person name="Meyer V."/>
            <person name="Mielnichuk N."/>
            <person name="Miskei M."/>
            <person name="Molnar A.P."/>
            <person name="Mule G."/>
            <person name="Ngan C.Y."/>
            <person name="Orejas M."/>
            <person name="Orosz E."/>
            <person name="Ouedraogo J.P."/>
            <person name="Overkamp K.M."/>
            <person name="Park H.-S."/>
            <person name="Perrone G."/>
            <person name="Piumi F."/>
            <person name="Punt P.J."/>
            <person name="Ram A.F."/>
            <person name="Ramon A."/>
            <person name="Rauscher S."/>
            <person name="Record E."/>
            <person name="Riano-Pachon D.M."/>
            <person name="Robert V."/>
            <person name="Roehrig J."/>
            <person name="Ruller R."/>
            <person name="Salamov A."/>
            <person name="Salih N.S."/>
            <person name="Samson R.A."/>
            <person name="Sandor E."/>
            <person name="Sanguinetti M."/>
            <person name="Schuetze T."/>
            <person name="Sepcic K."/>
            <person name="Shelest E."/>
            <person name="Sherlock G."/>
            <person name="Sophianopoulou V."/>
            <person name="Squina F.M."/>
            <person name="Sun H."/>
            <person name="Susca A."/>
            <person name="Todd R.B."/>
            <person name="Tsang A."/>
            <person name="Unkles S.E."/>
            <person name="van de Wiele N."/>
            <person name="van Rossen-Uffink D."/>
            <person name="Oliveira J.V."/>
            <person name="Vesth T.C."/>
            <person name="Visser J."/>
            <person name="Yu J.-H."/>
            <person name="Zhou M."/>
            <person name="Andersen M.R."/>
            <person name="Archer D.B."/>
            <person name="Baker S.E."/>
            <person name="Benoit I."/>
            <person name="Brakhage A.A."/>
            <person name="Braus G.H."/>
            <person name="Fischer R."/>
            <person name="Frisvad J.C."/>
            <person name="Goldman G.H."/>
            <person name="Houbraken J."/>
            <person name="Oakley B."/>
            <person name="Pocsi I."/>
            <person name="Scazzocchio C."/>
            <person name="Seiboth B."/>
            <person name="vanKuyk P.A."/>
            <person name="Wortman J."/>
            <person name="Dyer P.S."/>
            <person name="Grigoriev I.V."/>
        </authorList>
    </citation>
    <scope>NUCLEOTIDE SEQUENCE [LARGE SCALE GENOMIC DNA]</scope>
    <source>
        <strain evidence="3">CBS 506.65</strain>
    </source>
</reference>
<proteinExistence type="predicted"/>
<gene>
    <name evidence="2" type="ORF">ASPZODRAFT_144143</name>
</gene>
<dbReference type="VEuPathDB" id="FungiDB:ASPZODRAFT_144143"/>
<dbReference type="STRING" id="1073090.A0A1L9SER6"/>